<dbReference type="Proteomes" id="UP001163046">
    <property type="component" value="Unassembled WGS sequence"/>
</dbReference>
<accession>A0A9W9YE86</accession>
<dbReference type="PANTHER" id="PTHR43267">
    <property type="entry name" value="TRNA THREONYLCARBAMOYLADENOSINE DEHYDRATASE"/>
    <property type="match status" value="1"/>
</dbReference>
<dbReference type="Pfam" id="PF00899">
    <property type="entry name" value="ThiF"/>
    <property type="match status" value="1"/>
</dbReference>
<dbReference type="GO" id="GO:0008641">
    <property type="term" value="F:ubiquitin-like modifier activating enzyme activity"/>
    <property type="evidence" value="ECO:0007669"/>
    <property type="project" value="InterPro"/>
</dbReference>
<dbReference type="InterPro" id="IPR035985">
    <property type="entry name" value="Ubiquitin-activating_enz"/>
</dbReference>
<dbReference type="GO" id="GO:0061503">
    <property type="term" value="F:tRNA threonylcarbamoyladenosine dehydratase"/>
    <property type="evidence" value="ECO:0007669"/>
    <property type="project" value="TreeGrafter"/>
</dbReference>
<dbReference type="Gene3D" id="3.40.50.720">
    <property type="entry name" value="NAD(P)-binding Rossmann-like Domain"/>
    <property type="match status" value="1"/>
</dbReference>
<dbReference type="SUPFAM" id="SSF69572">
    <property type="entry name" value="Activating enzymes of the ubiquitin-like proteins"/>
    <property type="match status" value="1"/>
</dbReference>
<proteinExistence type="predicted"/>
<keyword evidence="3" id="KW-1185">Reference proteome</keyword>
<organism evidence="2 3">
    <name type="scientific">Desmophyllum pertusum</name>
    <dbReference type="NCBI Taxonomy" id="174260"/>
    <lineage>
        <taxon>Eukaryota</taxon>
        <taxon>Metazoa</taxon>
        <taxon>Cnidaria</taxon>
        <taxon>Anthozoa</taxon>
        <taxon>Hexacorallia</taxon>
        <taxon>Scleractinia</taxon>
        <taxon>Caryophylliina</taxon>
        <taxon>Caryophylliidae</taxon>
        <taxon>Desmophyllum</taxon>
    </lineage>
</organism>
<gene>
    <name evidence="2" type="ORF">OS493_009918</name>
</gene>
<evidence type="ECO:0000259" key="1">
    <source>
        <dbReference type="Pfam" id="PF00899"/>
    </source>
</evidence>
<dbReference type="AlphaFoldDB" id="A0A9W9YE86"/>
<evidence type="ECO:0000313" key="2">
    <source>
        <dbReference type="EMBL" id="KAJ7337068.1"/>
    </source>
</evidence>
<dbReference type="EMBL" id="MU827781">
    <property type="protein sequence ID" value="KAJ7337068.1"/>
    <property type="molecule type" value="Genomic_DNA"/>
</dbReference>
<reference evidence="2" key="1">
    <citation type="submission" date="2023-01" db="EMBL/GenBank/DDBJ databases">
        <title>Genome assembly of the deep-sea coral Lophelia pertusa.</title>
        <authorList>
            <person name="Herrera S."/>
            <person name="Cordes E."/>
        </authorList>
    </citation>
    <scope>NUCLEOTIDE SEQUENCE</scope>
    <source>
        <strain evidence="2">USNM1676648</strain>
        <tissue evidence="2">Polyp</tissue>
    </source>
</reference>
<evidence type="ECO:0000313" key="3">
    <source>
        <dbReference type="Proteomes" id="UP001163046"/>
    </source>
</evidence>
<comment type="caution">
    <text evidence="2">The sequence shown here is derived from an EMBL/GenBank/DDBJ whole genome shotgun (WGS) entry which is preliminary data.</text>
</comment>
<dbReference type="GO" id="GO:0061504">
    <property type="term" value="P:cyclic threonylcarbamoyladenosine biosynthetic process"/>
    <property type="evidence" value="ECO:0007669"/>
    <property type="project" value="TreeGrafter"/>
</dbReference>
<dbReference type="OrthoDB" id="10265862at2759"/>
<dbReference type="InterPro" id="IPR045886">
    <property type="entry name" value="ThiF/MoeB/HesA"/>
</dbReference>
<feature type="domain" description="THIF-type NAD/FAD binding fold" evidence="1">
    <location>
        <begin position="144"/>
        <end position="219"/>
    </location>
</feature>
<name>A0A9W9YE86_9CNID</name>
<protein>
    <recommendedName>
        <fullName evidence="1">THIF-type NAD/FAD binding fold domain-containing protein</fullName>
    </recommendedName>
</protein>
<dbReference type="PANTHER" id="PTHR43267:SF3">
    <property type="entry name" value="THIF PROTEIN"/>
    <property type="match status" value="1"/>
</dbReference>
<dbReference type="InterPro" id="IPR000594">
    <property type="entry name" value="ThiF_NAD_FAD-bd"/>
</dbReference>
<sequence>MKEGEQRRVVCFMQPNFTDVLKRKAETEQKVFSVTTFDDCDTFHVRVECIDKSIQREPEKRVAFKLFKELPQPTELQQIASSLVNSLADLNEPQIAILFSEDDHVRAYVRPNSDKPVEQATVLCQPSTSQLYSRSRGILESSLLKDRRVAVVGLGSGGSHVVIELAKAGVGKFTLVDYDRIELQNIIRHICGLTDLGRLKTNAMRDRILEKNPFAEVKELGIPALYGSCAVRAAGGQVVRVRPNVGPCFSCIYVDAAMEAIQEEMSSFHQAREAQPPYVGDDEVEATIQVGLSSDIVPIANMLVKLALVELCRGKDSALATLEKDLEASFYMWANRREQQYAGYTADSFHRFDEPGILRWYPMRSERRPDCKICQNMEGSAENREFFLLLKDYIHMSIFLLIQMSVNVTLLRTPGGLNIHG</sequence>